<dbReference type="Proteomes" id="UP000887159">
    <property type="component" value="Unassembled WGS sequence"/>
</dbReference>
<comment type="caution">
    <text evidence="1">The sequence shown here is derived from an EMBL/GenBank/DDBJ whole genome shotgun (WGS) entry which is preliminary data.</text>
</comment>
<reference evidence="1" key="1">
    <citation type="submission" date="2020-08" db="EMBL/GenBank/DDBJ databases">
        <title>Multicomponent nature underlies the extraordinary mechanical properties of spider dragline silk.</title>
        <authorList>
            <person name="Kono N."/>
            <person name="Nakamura H."/>
            <person name="Mori M."/>
            <person name="Yoshida Y."/>
            <person name="Ohtoshi R."/>
            <person name="Malay A.D."/>
            <person name="Moran D.A.P."/>
            <person name="Tomita M."/>
            <person name="Numata K."/>
            <person name="Arakawa K."/>
        </authorList>
    </citation>
    <scope>NUCLEOTIDE SEQUENCE</scope>
</reference>
<gene>
    <name evidence="1" type="ORF">TNCV_1165901</name>
</gene>
<dbReference type="EMBL" id="BMAU01021358">
    <property type="protein sequence ID" value="GFY21442.1"/>
    <property type="molecule type" value="Genomic_DNA"/>
</dbReference>
<dbReference type="Gene3D" id="3.30.420.10">
    <property type="entry name" value="Ribonuclease H-like superfamily/Ribonuclease H"/>
    <property type="match status" value="1"/>
</dbReference>
<keyword evidence="2" id="KW-1185">Reference proteome</keyword>
<name>A0A8X6VJV0_TRICX</name>
<dbReference type="InterPro" id="IPR036397">
    <property type="entry name" value="RNaseH_sf"/>
</dbReference>
<sequence length="102" mass="11676">MRFSFGENLELIFFPCVKEIHTDQVVSVFGMASLSGRMHRSPIFSRGNVDFSTYRDDILDAYARLSARTIGDVFILQDDDSRPHRDCIVDAYLEQGTIQLIQ</sequence>
<evidence type="ECO:0000313" key="1">
    <source>
        <dbReference type="EMBL" id="GFY21442.1"/>
    </source>
</evidence>
<organism evidence="1 2">
    <name type="scientific">Trichonephila clavipes</name>
    <name type="common">Golden silk orbweaver</name>
    <name type="synonym">Nephila clavipes</name>
    <dbReference type="NCBI Taxonomy" id="2585209"/>
    <lineage>
        <taxon>Eukaryota</taxon>
        <taxon>Metazoa</taxon>
        <taxon>Ecdysozoa</taxon>
        <taxon>Arthropoda</taxon>
        <taxon>Chelicerata</taxon>
        <taxon>Arachnida</taxon>
        <taxon>Araneae</taxon>
        <taxon>Araneomorphae</taxon>
        <taxon>Entelegynae</taxon>
        <taxon>Araneoidea</taxon>
        <taxon>Nephilidae</taxon>
        <taxon>Trichonephila</taxon>
    </lineage>
</organism>
<evidence type="ECO:0000313" key="2">
    <source>
        <dbReference type="Proteomes" id="UP000887159"/>
    </source>
</evidence>
<dbReference type="AlphaFoldDB" id="A0A8X6VJV0"/>
<dbReference type="GO" id="GO:0003676">
    <property type="term" value="F:nucleic acid binding"/>
    <property type="evidence" value="ECO:0007669"/>
    <property type="project" value="InterPro"/>
</dbReference>
<accession>A0A8X6VJV0</accession>
<proteinExistence type="predicted"/>
<protein>
    <submittedName>
        <fullName evidence="1">Uncharacterized protein</fullName>
    </submittedName>
</protein>